<accession>A0ABS7DKA7</accession>
<dbReference type="PROSITE" id="PS51257">
    <property type="entry name" value="PROKAR_LIPOPROTEIN"/>
    <property type="match status" value="1"/>
</dbReference>
<dbReference type="Pfam" id="PF14172">
    <property type="entry name" value="DUF4309"/>
    <property type="match status" value="1"/>
</dbReference>
<protein>
    <submittedName>
        <fullName evidence="2">YjgB family protein</fullName>
    </submittedName>
</protein>
<keyword evidence="1" id="KW-0732">Signal</keyword>
<dbReference type="InterPro" id="IPR025453">
    <property type="entry name" value="DUF4309"/>
</dbReference>
<dbReference type="RefSeq" id="WP_219963941.1">
    <property type="nucleotide sequence ID" value="NZ_JAGFNZ010000001.1"/>
</dbReference>
<comment type="caution">
    <text evidence="2">The sequence shown here is derived from an EMBL/GenBank/DDBJ whole genome shotgun (WGS) entry which is preliminary data.</text>
</comment>
<dbReference type="Proteomes" id="UP000719942">
    <property type="component" value="Unassembled WGS sequence"/>
</dbReference>
<feature type="signal peptide" evidence="1">
    <location>
        <begin position="1"/>
        <end position="23"/>
    </location>
</feature>
<reference evidence="2 3" key="1">
    <citation type="submission" date="2021-03" db="EMBL/GenBank/DDBJ databases">
        <title>Caproiciproducens sp. nov. isolated from feces of cow.</title>
        <authorList>
            <person name="Choi J.-Y."/>
        </authorList>
    </citation>
    <scope>NUCLEOTIDE SEQUENCE [LARGE SCALE GENOMIC DNA]</scope>
    <source>
        <strain evidence="2 3">AGMB10547</strain>
    </source>
</reference>
<proteinExistence type="predicted"/>
<sequence length="222" mass="23867">MTFNVKRTLAACACAACTLAVMTGCSNFNSSGSSQAPSSVPATSQTVSSAASEASSAAASSQPIDAQATLLKLMKETAEKGKVINCDFAVQSNVIEDVQEKWGKEDQSEYISAAKGTYATYSKKGFVFGFNKGSQLFEVRSFDSQLKGITLSKTEEIFGKPDYDVTSGKDRIIGYVVSKDYKMLMVFPNPKASGEDAVLDHYSVFYPAGTVNMMADDHGRQW</sequence>
<name>A0ABS7DKA7_9FIRM</name>
<dbReference type="EMBL" id="JAGFNZ010000001">
    <property type="protein sequence ID" value="MBW7571536.1"/>
    <property type="molecule type" value="Genomic_DNA"/>
</dbReference>
<feature type="chain" id="PRO_5047330862" evidence="1">
    <location>
        <begin position="24"/>
        <end position="222"/>
    </location>
</feature>
<gene>
    <name evidence="2" type="ORF">J5W02_01810</name>
</gene>
<evidence type="ECO:0000313" key="3">
    <source>
        <dbReference type="Proteomes" id="UP000719942"/>
    </source>
</evidence>
<evidence type="ECO:0000313" key="2">
    <source>
        <dbReference type="EMBL" id="MBW7571536.1"/>
    </source>
</evidence>
<organism evidence="2 3">
    <name type="scientific">Caproiciproducens faecalis</name>
    <dbReference type="NCBI Taxonomy" id="2820301"/>
    <lineage>
        <taxon>Bacteria</taxon>
        <taxon>Bacillati</taxon>
        <taxon>Bacillota</taxon>
        <taxon>Clostridia</taxon>
        <taxon>Eubacteriales</taxon>
        <taxon>Acutalibacteraceae</taxon>
        <taxon>Caproiciproducens</taxon>
    </lineage>
</organism>
<evidence type="ECO:0000256" key="1">
    <source>
        <dbReference type="SAM" id="SignalP"/>
    </source>
</evidence>
<keyword evidence="3" id="KW-1185">Reference proteome</keyword>